<organism evidence="2 3">
    <name type="scientific">Ceratobasidium theobromae</name>
    <dbReference type="NCBI Taxonomy" id="1582974"/>
    <lineage>
        <taxon>Eukaryota</taxon>
        <taxon>Fungi</taxon>
        <taxon>Dikarya</taxon>
        <taxon>Basidiomycota</taxon>
        <taxon>Agaricomycotina</taxon>
        <taxon>Agaricomycetes</taxon>
        <taxon>Cantharellales</taxon>
        <taxon>Ceratobasidiaceae</taxon>
        <taxon>Ceratobasidium</taxon>
    </lineage>
</organism>
<dbReference type="Pfam" id="PF02992">
    <property type="entry name" value="Transposase_21"/>
    <property type="match status" value="1"/>
</dbReference>
<reference evidence="2 3" key="1">
    <citation type="journal article" date="2019" name="Fungal Biol. Biotechnol.">
        <title>Draft genome sequence of fastidious pathogen Ceratobasidium theobromae, which causes vascular-streak dieback in Theobroma cacao.</title>
        <authorList>
            <person name="Ali S.S."/>
            <person name="Asman A."/>
            <person name="Shao J."/>
            <person name="Firmansyah A.P."/>
            <person name="Susilo A.W."/>
            <person name="Rosmana A."/>
            <person name="McMahon P."/>
            <person name="Junaid M."/>
            <person name="Guest D."/>
            <person name="Kheng T.Y."/>
            <person name="Meinhardt L.W."/>
            <person name="Bailey B.A."/>
        </authorList>
    </citation>
    <scope>NUCLEOTIDE SEQUENCE [LARGE SCALE GENOMIC DNA]</scope>
    <source>
        <strain evidence="2 3">CT2</strain>
    </source>
</reference>
<comment type="caution">
    <text evidence="2">The sequence shown here is derived from an EMBL/GenBank/DDBJ whole genome shotgun (WGS) entry which is preliminary data.</text>
</comment>
<evidence type="ECO:0008006" key="4">
    <source>
        <dbReference type="Google" id="ProtNLM"/>
    </source>
</evidence>
<evidence type="ECO:0000313" key="3">
    <source>
        <dbReference type="Proteomes" id="UP000383932"/>
    </source>
</evidence>
<dbReference type="InterPro" id="IPR004242">
    <property type="entry name" value="Transposase_21"/>
</dbReference>
<proteinExistence type="predicted"/>
<dbReference type="Proteomes" id="UP000383932">
    <property type="component" value="Unassembled WGS sequence"/>
</dbReference>
<evidence type="ECO:0000256" key="1">
    <source>
        <dbReference type="SAM" id="Phobius"/>
    </source>
</evidence>
<accession>A0A5N5QCE7</accession>
<name>A0A5N5QCE7_9AGAM</name>
<evidence type="ECO:0000313" key="2">
    <source>
        <dbReference type="EMBL" id="KAB5589425.1"/>
    </source>
</evidence>
<keyword evidence="1" id="KW-1133">Transmembrane helix</keyword>
<feature type="transmembrane region" description="Helical" evidence="1">
    <location>
        <begin position="21"/>
        <end position="42"/>
    </location>
</feature>
<dbReference type="EMBL" id="SSOP01000272">
    <property type="protein sequence ID" value="KAB5589425.1"/>
    <property type="molecule type" value="Genomic_DNA"/>
</dbReference>
<keyword evidence="1" id="KW-0472">Membrane</keyword>
<keyword evidence="3" id="KW-1185">Reference proteome</keyword>
<dbReference type="AlphaFoldDB" id="A0A5N5QCE7"/>
<gene>
    <name evidence="2" type="ORF">CTheo_7136</name>
</gene>
<sequence>MKKWIRNYEPIRYSYREKVRLLILQGLHTWVASLSGVTPLVIDCCVKFCHAFTGDKTNLEACETCGEARYDTKGRARKVFEYLPLTPRFQAMFNNPELIHKMLYWHNYVQEDNQIDDIFDSRLYKRLCTSSIIIDGANTGTRFFSGKHDIATSLLTNGVQLFDQGIQQNSTCWPLMLQNLNLPPSERAQLRNLIPLGVIPGPNQPKDFDSFLIPFVEESKELARGVRTYNAQTSRHFTLRQHTIIVSGDMQAMKHMEQLKGPNSMVPCRDCEIEGVYSRERRSYYVPLTFPIYDASGEAKGYDPRNLPLRTKSKMAKQTQHIENASAGDCKELTKKYGISGPSILNQIPSINRPTSYPHEFMHLFLISHGPGLVSLWTYSYSGISGPGSGDYLISTADWAQIGHETEEIGPIVLRGRLPGKYYDHYLKLVSILKCLLELSNTTHRIEDLKIQAIEHVERPEEQVTACALSKVVPYSTINKHVFQMAQMSAISAKFPAIRKALLFGRNDNPVNLNRMERIYPEYPDTIPQFPCLQQFLLQLPVRRRLAAFFQTNNPERTFHEWLAFIPERCKRWGKLRISDNANCIRSVSARDSFSPYGQRDASFVRYVYSKDENEDYPDKPIKMVTATAYGRLDYILALTLPESEDFNIPKSRLYILAHIMEAKGTSGDAADTLVSFRQMGRSFVVNVRAIENVVGRVETKGVILSGEWVIVDRSNNACQTSFNEVDPSC</sequence>
<keyword evidence="1" id="KW-0812">Transmembrane</keyword>
<protein>
    <recommendedName>
        <fullName evidence="4">Transposase family Tnp2 protein</fullName>
    </recommendedName>
</protein>
<dbReference type="OrthoDB" id="6613063at2759"/>